<feature type="transmembrane region" description="Helical" evidence="1">
    <location>
        <begin position="9"/>
        <end position="26"/>
    </location>
</feature>
<keyword evidence="1" id="KW-1133">Transmembrane helix</keyword>
<dbReference type="Proteomes" id="UP001596264">
    <property type="component" value="Unassembled WGS sequence"/>
</dbReference>
<accession>A0ABW1W849</accession>
<comment type="caution">
    <text evidence="2">The sequence shown here is derived from an EMBL/GenBank/DDBJ whole genome shotgun (WGS) entry which is preliminary data.</text>
</comment>
<dbReference type="EMBL" id="JBHSTZ010000034">
    <property type="protein sequence ID" value="MFC6382009.1"/>
    <property type="molecule type" value="Genomic_DNA"/>
</dbReference>
<organism evidence="2 4">
    <name type="scientific">Psychrobacter glacincola</name>
    <dbReference type="NCBI Taxonomy" id="56810"/>
    <lineage>
        <taxon>Bacteria</taxon>
        <taxon>Pseudomonadati</taxon>
        <taxon>Pseudomonadota</taxon>
        <taxon>Gammaproteobacteria</taxon>
        <taxon>Moraxellales</taxon>
        <taxon>Moraxellaceae</taxon>
        <taxon>Psychrobacter</taxon>
    </lineage>
</organism>
<sequence>ATRYDKLKASYEAAVILACVFIWLPLI</sequence>
<evidence type="ECO:0000256" key="1">
    <source>
        <dbReference type="SAM" id="Phobius"/>
    </source>
</evidence>
<evidence type="ECO:0000313" key="4">
    <source>
        <dbReference type="Proteomes" id="UP001596264"/>
    </source>
</evidence>
<keyword evidence="1" id="KW-0472">Membrane</keyword>
<keyword evidence="4" id="KW-1185">Reference proteome</keyword>
<name>A0ABW1W849_9GAMM</name>
<reference evidence="2" key="1">
    <citation type="journal article" date="2014" name="Int. J. Syst. Evol. Microbiol.">
        <title>Complete genome of a new Firmicutes species belonging to the dominant human colonic microbiota ('Ruminococcus bicirculans') reveals two chromosomes and a selective capacity to utilize plant glucans.</title>
        <authorList>
            <consortium name="NISC Comparative Sequencing Program"/>
            <person name="Wegmann U."/>
            <person name="Louis P."/>
            <person name="Goesmann A."/>
            <person name="Henrissat B."/>
            <person name="Duncan S.H."/>
            <person name="Flint H.J."/>
        </authorList>
    </citation>
    <scope>NUCLEOTIDE SEQUENCE</scope>
    <source>
        <strain evidence="2">CCUG 34874</strain>
    </source>
</reference>
<reference evidence="2" key="3">
    <citation type="submission" date="2024-09" db="EMBL/GenBank/DDBJ databases">
        <authorList>
            <person name="Sun Q."/>
            <person name="Mori K."/>
        </authorList>
    </citation>
    <scope>NUCLEOTIDE SEQUENCE</scope>
    <source>
        <strain evidence="2">CCUG 34874</strain>
    </source>
</reference>
<dbReference type="EMBL" id="JBHSTZ010000019">
    <property type="protein sequence ID" value="MFC6381117.1"/>
    <property type="molecule type" value="Genomic_DNA"/>
</dbReference>
<protein>
    <submittedName>
        <fullName evidence="2">IS5/IS1182 family transposase</fullName>
    </submittedName>
</protein>
<evidence type="ECO:0000313" key="3">
    <source>
        <dbReference type="EMBL" id="MFC6382009.1"/>
    </source>
</evidence>
<keyword evidence="1" id="KW-0812">Transmembrane</keyword>
<feature type="non-terminal residue" evidence="2">
    <location>
        <position position="1"/>
    </location>
</feature>
<gene>
    <name evidence="2" type="ORF">ACFP58_06515</name>
    <name evidence="3" type="ORF">ACFP58_11180</name>
</gene>
<reference evidence="4" key="2">
    <citation type="journal article" date="2019" name="Int. J. Syst. Evol. Microbiol.">
        <title>The Global Catalogue of Microorganisms (GCM) 10K type strain sequencing project: providing services to taxonomists for standard genome sequencing and annotation.</title>
        <authorList>
            <consortium name="The Broad Institute Genomics Platform"/>
            <consortium name="The Broad Institute Genome Sequencing Center for Infectious Disease"/>
            <person name="Wu L."/>
            <person name="Ma J."/>
        </authorList>
    </citation>
    <scope>NUCLEOTIDE SEQUENCE [LARGE SCALE GENOMIC DNA]</scope>
    <source>
        <strain evidence="4">CCM 2050</strain>
    </source>
</reference>
<proteinExistence type="predicted"/>
<evidence type="ECO:0000313" key="2">
    <source>
        <dbReference type="EMBL" id="MFC6381117.1"/>
    </source>
</evidence>